<organism evidence="3 4">
    <name type="scientific">Ramlibacter terrae</name>
    <dbReference type="NCBI Taxonomy" id="2732511"/>
    <lineage>
        <taxon>Bacteria</taxon>
        <taxon>Pseudomonadati</taxon>
        <taxon>Pseudomonadota</taxon>
        <taxon>Betaproteobacteria</taxon>
        <taxon>Burkholderiales</taxon>
        <taxon>Comamonadaceae</taxon>
        <taxon>Ramlibacter</taxon>
    </lineage>
</organism>
<evidence type="ECO:0000259" key="2">
    <source>
        <dbReference type="Pfam" id="PF01494"/>
    </source>
</evidence>
<protein>
    <recommendedName>
        <fullName evidence="2">FAD-binding domain-containing protein</fullName>
    </recommendedName>
</protein>
<dbReference type="InterPro" id="IPR002938">
    <property type="entry name" value="FAD-bd"/>
</dbReference>
<dbReference type="InterPro" id="IPR036188">
    <property type="entry name" value="FAD/NAD-bd_sf"/>
</dbReference>
<dbReference type="SUPFAM" id="SSF51905">
    <property type="entry name" value="FAD/NAD(P)-binding domain"/>
    <property type="match status" value="1"/>
</dbReference>
<keyword evidence="4" id="KW-1185">Reference proteome</keyword>
<accession>A0ABX6P3L4</accession>
<dbReference type="Pfam" id="PF01494">
    <property type="entry name" value="FAD_binding_3"/>
    <property type="match status" value="1"/>
</dbReference>
<evidence type="ECO:0000313" key="4">
    <source>
        <dbReference type="Proteomes" id="UP000500826"/>
    </source>
</evidence>
<evidence type="ECO:0000313" key="3">
    <source>
        <dbReference type="EMBL" id="QJW84690.1"/>
    </source>
</evidence>
<gene>
    <name evidence="3" type="ORF">HK414_16265</name>
</gene>
<reference evidence="3 4" key="1">
    <citation type="submission" date="2020-05" db="EMBL/GenBank/DDBJ databases">
        <title>Ramlibacter rhizophilus sp. nov., isolated from rhizosphere soil of national flower Mugunghwa from South Korea.</title>
        <authorList>
            <person name="Zheng-Fei Y."/>
            <person name="Huan T."/>
        </authorList>
    </citation>
    <scope>NUCLEOTIDE SEQUENCE [LARGE SCALE GENOMIC DNA]</scope>
    <source>
        <strain evidence="3 4">H242</strain>
    </source>
</reference>
<feature type="domain" description="FAD-binding" evidence="2">
    <location>
        <begin position="41"/>
        <end position="91"/>
    </location>
</feature>
<name>A0ABX6P3L4_9BURK</name>
<dbReference type="Gene3D" id="3.50.50.60">
    <property type="entry name" value="FAD/NAD(P)-binding domain"/>
    <property type="match status" value="1"/>
</dbReference>
<sequence length="101" mass="11082">MGRHAHVRPAAHQLPARAPARNAAGLNHGRRRLGRGDRRRGPCGLTLANALGLRGVRTLVLERLPQLIDYPRGVGMDDESLRSFRPSGWWSASAGTRCPTR</sequence>
<evidence type="ECO:0000256" key="1">
    <source>
        <dbReference type="SAM" id="MobiDB-lite"/>
    </source>
</evidence>
<reference evidence="3 4" key="2">
    <citation type="submission" date="2020-05" db="EMBL/GenBank/DDBJ databases">
        <authorList>
            <person name="Khan S.A."/>
            <person name="Jeon C.O."/>
            <person name="Chun B.H."/>
        </authorList>
    </citation>
    <scope>NUCLEOTIDE SEQUENCE [LARGE SCALE GENOMIC DNA]</scope>
    <source>
        <strain evidence="3 4">H242</strain>
    </source>
</reference>
<proteinExistence type="predicted"/>
<dbReference type="Proteomes" id="UP000500826">
    <property type="component" value="Chromosome"/>
</dbReference>
<dbReference type="EMBL" id="CP053418">
    <property type="protein sequence ID" value="QJW84690.1"/>
    <property type="molecule type" value="Genomic_DNA"/>
</dbReference>
<feature type="region of interest" description="Disordered" evidence="1">
    <location>
        <begin position="1"/>
        <end position="42"/>
    </location>
</feature>